<dbReference type="AlphaFoldDB" id="A0A2N3V916"/>
<dbReference type="InterPro" id="IPR011008">
    <property type="entry name" value="Dimeric_a/b-barrel"/>
</dbReference>
<dbReference type="SUPFAM" id="SSF54909">
    <property type="entry name" value="Dimeric alpha+beta barrel"/>
    <property type="match status" value="1"/>
</dbReference>
<evidence type="ECO:0000313" key="3">
    <source>
        <dbReference type="EMBL" id="PKV78108.1"/>
    </source>
</evidence>
<gene>
    <name evidence="3" type="ORF">ATK86_2469</name>
</gene>
<dbReference type="Proteomes" id="UP000233766">
    <property type="component" value="Unassembled WGS sequence"/>
</dbReference>
<organism evidence="3 4">
    <name type="scientific">Nocardia fluminea</name>
    <dbReference type="NCBI Taxonomy" id="134984"/>
    <lineage>
        <taxon>Bacteria</taxon>
        <taxon>Bacillati</taxon>
        <taxon>Actinomycetota</taxon>
        <taxon>Actinomycetes</taxon>
        <taxon>Mycobacteriales</taxon>
        <taxon>Nocardiaceae</taxon>
        <taxon>Nocardia</taxon>
    </lineage>
</organism>
<proteinExistence type="inferred from homology"/>
<evidence type="ECO:0000313" key="4">
    <source>
        <dbReference type="Proteomes" id="UP000233766"/>
    </source>
</evidence>
<keyword evidence="4" id="KW-1185">Reference proteome</keyword>
<sequence>MSQYLLSVVVEPGVYDIPQEEAQPQYEATGRFNDELQAEGVWVFAGGLGRVDEATTVDNTGADVVVTDGPYAETKECLGGFWVVEVPDLDAALKIAARASKVCGQKIEIRTFDGA</sequence>
<dbReference type="Gene3D" id="3.30.70.1060">
    <property type="entry name" value="Dimeric alpha+beta barrel"/>
    <property type="match status" value="1"/>
</dbReference>
<dbReference type="OrthoDB" id="668782at2"/>
<accession>A0A2N3V916</accession>
<dbReference type="Pfam" id="PF03795">
    <property type="entry name" value="YCII"/>
    <property type="match status" value="1"/>
</dbReference>
<dbReference type="RefSeq" id="WP_101464623.1">
    <property type="nucleotide sequence ID" value="NZ_JBEZZV010000006.1"/>
</dbReference>
<dbReference type="PANTHER" id="PTHR35174:SF3">
    <property type="entry name" value="BLL7171 PROTEIN"/>
    <property type="match status" value="1"/>
</dbReference>
<evidence type="ECO:0000259" key="2">
    <source>
        <dbReference type="Pfam" id="PF03795"/>
    </source>
</evidence>
<comment type="caution">
    <text evidence="3">The sequence shown here is derived from an EMBL/GenBank/DDBJ whole genome shotgun (WGS) entry which is preliminary data.</text>
</comment>
<feature type="domain" description="YCII-related" evidence="2">
    <location>
        <begin position="15"/>
        <end position="102"/>
    </location>
</feature>
<dbReference type="PANTHER" id="PTHR35174">
    <property type="entry name" value="BLL7171 PROTEIN-RELATED"/>
    <property type="match status" value="1"/>
</dbReference>
<name>A0A2N3V916_9NOCA</name>
<dbReference type="EMBL" id="PJMW01000002">
    <property type="protein sequence ID" value="PKV78108.1"/>
    <property type="molecule type" value="Genomic_DNA"/>
</dbReference>
<dbReference type="GeneID" id="97471367"/>
<protein>
    <recommendedName>
        <fullName evidence="2">YCII-related domain-containing protein</fullName>
    </recommendedName>
</protein>
<evidence type="ECO:0000256" key="1">
    <source>
        <dbReference type="ARBA" id="ARBA00007689"/>
    </source>
</evidence>
<dbReference type="InterPro" id="IPR005545">
    <property type="entry name" value="YCII"/>
</dbReference>
<reference evidence="3 4" key="1">
    <citation type="submission" date="2017-12" db="EMBL/GenBank/DDBJ databases">
        <title>Sequencing the genomes of 1000 Actinobacteria strains.</title>
        <authorList>
            <person name="Klenk H.-P."/>
        </authorList>
    </citation>
    <scope>NUCLEOTIDE SEQUENCE [LARGE SCALE GENOMIC DNA]</scope>
    <source>
        <strain evidence="3 4">DSM 44489</strain>
    </source>
</reference>
<comment type="similarity">
    <text evidence="1">Belongs to the YciI family.</text>
</comment>